<dbReference type="InterPro" id="IPR030395">
    <property type="entry name" value="GP_PDE_dom"/>
</dbReference>
<evidence type="ECO:0000259" key="1">
    <source>
        <dbReference type="PROSITE" id="PS51704"/>
    </source>
</evidence>
<dbReference type="Pfam" id="PF03009">
    <property type="entry name" value="GDPD"/>
    <property type="match status" value="1"/>
</dbReference>
<dbReference type="PANTHER" id="PTHR46211">
    <property type="entry name" value="GLYCEROPHOSPHORYL DIESTER PHOSPHODIESTERASE"/>
    <property type="match status" value="1"/>
</dbReference>
<organism evidence="2">
    <name type="scientific">marine sediment metagenome</name>
    <dbReference type="NCBI Taxonomy" id="412755"/>
    <lineage>
        <taxon>unclassified sequences</taxon>
        <taxon>metagenomes</taxon>
        <taxon>ecological metagenomes</taxon>
    </lineage>
</organism>
<accession>X1C8S3</accession>
<dbReference type="GO" id="GO:0008081">
    <property type="term" value="F:phosphoric diester hydrolase activity"/>
    <property type="evidence" value="ECO:0007669"/>
    <property type="project" value="InterPro"/>
</dbReference>
<dbReference type="EMBL" id="BART01020518">
    <property type="protein sequence ID" value="GAH04456.1"/>
    <property type="molecule type" value="Genomic_DNA"/>
</dbReference>
<feature type="non-terminal residue" evidence="2">
    <location>
        <position position="177"/>
    </location>
</feature>
<proteinExistence type="predicted"/>
<dbReference type="SUPFAM" id="SSF51695">
    <property type="entry name" value="PLC-like phosphodiesterases"/>
    <property type="match status" value="1"/>
</dbReference>
<dbReference type="InterPro" id="IPR017946">
    <property type="entry name" value="PLC-like_Pdiesterase_TIM-brl"/>
</dbReference>
<sequence>MKSILIGHRGEPDSWPENSLLGFQSVLEAGAHLIETDVQITADGIAILSHDSSVARMTGRDLQITVTDYKTLRALAAGYPERFGDQYSNLHLTRLDELVELLQQWPDARAFIEIKQASIDAHGIHKVVETVLNLITPVLQQCILISFDYDTLVQARQHCQLPIGWVLSEWSSDSKDH</sequence>
<evidence type="ECO:0000313" key="2">
    <source>
        <dbReference type="EMBL" id="GAH04456.1"/>
    </source>
</evidence>
<dbReference type="AlphaFoldDB" id="X1C8S3"/>
<gene>
    <name evidence="2" type="ORF">S01H4_38106</name>
</gene>
<reference evidence="2" key="1">
    <citation type="journal article" date="2014" name="Front. Microbiol.">
        <title>High frequency of phylogenetically diverse reductive dehalogenase-homologous genes in deep subseafloor sedimentary metagenomes.</title>
        <authorList>
            <person name="Kawai M."/>
            <person name="Futagami T."/>
            <person name="Toyoda A."/>
            <person name="Takaki Y."/>
            <person name="Nishi S."/>
            <person name="Hori S."/>
            <person name="Arai W."/>
            <person name="Tsubouchi T."/>
            <person name="Morono Y."/>
            <person name="Uchiyama I."/>
            <person name="Ito T."/>
            <person name="Fujiyama A."/>
            <person name="Inagaki F."/>
            <person name="Takami H."/>
        </authorList>
    </citation>
    <scope>NUCLEOTIDE SEQUENCE</scope>
    <source>
        <strain evidence="2">Expedition CK06-06</strain>
    </source>
</reference>
<name>X1C8S3_9ZZZZ</name>
<protein>
    <recommendedName>
        <fullName evidence="1">GP-PDE domain-containing protein</fullName>
    </recommendedName>
</protein>
<dbReference type="PROSITE" id="PS51704">
    <property type="entry name" value="GP_PDE"/>
    <property type="match status" value="1"/>
</dbReference>
<dbReference type="Gene3D" id="3.20.20.190">
    <property type="entry name" value="Phosphatidylinositol (PI) phosphodiesterase"/>
    <property type="match status" value="1"/>
</dbReference>
<feature type="domain" description="GP-PDE" evidence="1">
    <location>
        <begin position="3"/>
        <end position="177"/>
    </location>
</feature>
<comment type="caution">
    <text evidence="2">The sequence shown here is derived from an EMBL/GenBank/DDBJ whole genome shotgun (WGS) entry which is preliminary data.</text>
</comment>
<dbReference type="GO" id="GO:0006629">
    <property type="term" value="P:lipid metabolic process"/>
    <property type="evidence" value="ECO:0007669"/>
    <property type="project" value="InterPro"/>
</dbReference>
<dbReference type="PANTHER" id="PTHR46211:SF14">
    <property type="entry name" value="GLYCEROPHOSPHODIESTER PHOSPHODIESTERASE"/>
    <property type="match status" value="1"/>
</dbReference>